<protein>
    <submittedName>
        <fullName evidence="1">Uncharacterized protein</fullName>
    </submittedName>
</protein>
<dbReference type="EMBL" id="JACGWO010000004">
    <property type="protein sequence ID" value="KAK4428826.1"/>
    <property type="molecule type" value="Genomic_DNA"/>
</dbReference>
<sequence>MKIASQYIPQKSMVEYLKITAASRRWLNLRSTSLNATDEAVKAVDRSTAESCIHAVLRVTFATPLLAMPPLVYVSVRDAAARDVRDVWRGRRSQAKQWAVRMLFTYGT</sequence>
<proteinExistence type="predicted"/>
<dbReference type="Proteomes" id="UP001293254">
    <property type="component" value="Unassembled WGS sequence"/>
</dbReference>
<reference evidence="1" key="1">
    <citation type="submission" date="2020-06" db="EMBL/GenBank/DDBJ databases">
        <authorList>
            <person name="Li T."/>
            <person name="Hu X."/>
            <person name="Zhang T."/>
            <person name="Song X."/>
            <person name="Zhang H."/>
            <person name="Dai N."/>
            <person name="Sheng W."/>
            <person name="Hou X."/>
            <person name="Wei L."/>
        </authorList>
    </citation>
    <scope>NUCLEOTIDE SEQUENCE</scope>
    <source>
        <strain evidence="1">3651</strain>
        <tissue evidence="1">Leaf</tissue>
    </source>
</reference>
<organism evidence="1 2">
    <name type="scientific">Sesamum alatum</name>
    <dbReference type="NCBI Taxonomy" id="300844"/>
    <lineage>
        <taxon>Eukaryota</taxon>
        <taxon>Viridiplantae</taxon>
        <taxon>Streptophyta</taxon>
        <taxon>Embryophyta</taxon>
        <taxon>Tracheophyta</taxon>
        <taxon>Spermatophyta</taxon>
        <taxon>Magnoliopsida</taxon>
        <taxon>eudicotyledons</taxon>
        <taxon>Gunneridae</taxon>
        <taxon>Pentapetalae</taxon>
        <taxon>asterids</taxon>
        <taxon>lamiids</taxon>
        <taxon>Lamiales</taxon>
        <taxon>Pedaliaceae</taxon>
        <taxon>Sesamum</taxon>
    </lineage>
</organism>
<name>A0AAE2CNN2_9LAMI</name>
<accession>A0AAE2CNN2</accession>
<gene>
    <name evidence="1" type="ORF">Salat_1182500</name>
</gene>
<evidence type="ECO:0000313" key="2">
    <source>
        <dbReference type="Proteomes" id="UP001293254"/>
    </source>
</evidence>
<dbReference type="AlphaFoldDB" id="A0AAE2CNN2"/>
<keyword evidence="2" id="KW-1185">Reference proteome</keyword>
<evidence type="ECO:0000313" key="1">
    <source>
        <dbReference type="EMBL" id="KAK4428826.1"/>
    </source>
</evidence>
<reference evidence="1" key="2">
    <citation type="journal article" date="2024" name="Plant">
        <title>Genomic evolution and insights into agronomic trait innovations of Sesamum species.</title>
        <authorList>
            <person name="Miao H."/>
            <person name="Wang L."/>
            <person name="Qu L."/>
            <person name="Liu H."/>
            <person name="Sun Y."/>
            <person name="Le M."/>
            <person name="Wang Q."/>
            <person name="Wei S."/>
            <person name="Zheng Y."/>
            <person name="Lin W."/>
            <person name="Duan Y."/>
            <person name="Cao H."/>
            <person name="Xiong S."/>
            <person name="Wang X."/>
            <person name="Wei L."/>
            <person name="Li C."/>
            <person name="Ma Q."/>
            <person name="Ju M."/>
            <person name="Zhao R."/>
            <person name="Li G."/>
            <person name="Mu C."/>
            <person name="Tian Q."/>
            <person name="Mei H."/>
            <person name="Zhang T."/>
            <person name="Gao T."/>
            <person name="Zhang H."/>
        </authorList>
    </citation>
    <scope>NUCLEOTIDE SEQUENCE</scope>
    <source>
        <strain evidence="1">3651</strain>
    </source>
</reference>
<comment type="caution">
    <text evidence="1">The sequence shown here is derived from an EMBL/GenBank/DDBJ whole genome shotgun (WGS) entry which is preliminary data.</text>
</comment>